<sequence length="77" mass="7899">MWAWAVLWAVLLLGAVVVLGLLALSLWRKSKALMREVSAASRQLTIDMSVRGAPGMPGSSGAAPGVPPPSASGPHPV</sequence>
<keyword evidence="2" id="KW-1133">Transmembrane helix</keyword>
<dbReference type="RefSeq" id="WP_166281760.1">
    <property type="nucleotide sequence ID" value="NZ_JAANNP010000005.1"/>
</dbReference>
<protein>
    <submittedName>
        <fullName evidence="3">Uncharacterized protein</fullName>
    </submittedName>
</protein>
<proteinExistence type="predicted"/>
<feature type="region of interest" description="Disordered" evidence="1">
    <location>
        <begin position="50"/>
        <end position="77"/>
    </location>
</feature>
<dbReference type="EMBL" id="JAANNP010000005">
    <property type="protein sequence ID" value="NHC14345.1"/>
    <property type="molecule type" value="Genomic_DNA"/>
</dbReference>
<gene>
    <name evidence="3" type="ORF">G9H71_11205</name>
</gene>
<accession>A0ABX0GXK6</accession>
<evidence type="ECO:0000313" key="3">
    <source>
        <dbReference type="EMBL" id="NHC14345.1"/>
    </source>
</evidence>
<keyword evidence="2" id="KW-0472">Membrane</keyword>
<keyword evidence="4" id="KW-1185">Reference proteome</keyword>
<feature type="compositionally biased region" description="Low complexity" evidence="1">
    <location>
        <begin position="52"/>
        <end position="64"/>
    </location>
</feature>
<dbReference type="Proteomes" id="UP000800981">
    <property type="component" value="Unassembled WGS sequence"/>
</dbReference>
<feature type="transmembrane region" description="Helical" evidence="2">
    <location>
        <begin position="6"/>
        <end position="27"/>
    </location>
</feature>
<evidence type="ECO:0000313" key="4">
    <source>
        <dbReference type="Proteomes" id="UP000800981"/>
    </source>
</evidence>
<evidence type="ECO:0000256" key="2">
    <source>
        <dbReference type="SAM" id="Phobius"/>
    </source>
</evidence>
<organism evidence="3 4">
    <name type="scientific">Motilibacter deserti</name>
    <dbReference type="NCBI Taxonomy" id="2714956"/>
    <lineage>
        <taxon>Bacteria</taxon>
        <taxon>Bacillati</taxon>
        <taxon>Actinomycetota</taxon>
        <taxon>Actinomycetes</taxon>
        <taxon>Motilibacterales</taxon>
        <taxon>Motilibacteraceae</taxon>
        <taxon>Motilibacter</taxon>
    </lineage>
</organism>
<keyword evidence="2" id="KW-0812">Transmembrane</keyword>
<evidence type="ECO:0000256" key="1">
    <source>
        <dbReference type="SAM" id="MobiDB-lite"/>
    </source>
</evidence>
<comment type="caution">
    <text evidence="3">The sequence shown here is derived from an EMBL/GenBank/DDBJ whole genome shotgun (WGS) entry which is preliminary data.</text>
</comment>
<name>A0ABX0GXK6_9ACTN</name>
<feature type="compositionally biased region" description="Pro residues" evidence="1">
    <location>
        <begin position="65"/>
        <end position="77"/>
    </location>
</feature>
<reference evidence="3 4" key="1">
    <citation type="submission" date="2020-03" db="EMBL/GenBank/DDBJ databases">
        <title>Two novel Motilibacter sp.</title>
        <authorList>
            <person name="Liu S."/>
        </authorList>
    </citation>
    <scope>NUCLEOTIDE SEQUENCE [LARGE SCALE GENOMIC DNA]</scope>
    <source>
        <strain evidence="3 4">E257</strain>
    </source>
</reference>